<dbReference type="Proteomes" id="UP001234581">
    <property type="component" value="Unassembled WGS sequence"/>
</dbReference>
<proteinExistence type="predicted"/>
<dbReference type="RefSeq" id="XP_058342179.1">
    <property type="nucleotide sequence ID" value="XM_058487102.1"/>
</dbReference>
<reference evidence="1 2" key="1">
    <citation type="submission" date="2023-03" db="EMBL/GenBank/DDBJ databases">
        <title>Genome sequence of Lichtheimia ornata CBS 291.66.</title>
        <authorList>
            <person name="Mohabir J.T."/>
            <person name="Shea T.P."/>
            <person name="Kurbessoian T."/>
            <person name="Berby B."/>
            <person name="Fontaine J."/>
            <person name="Livny J."/>
            <person name="Gnirke A."/>
            <person name="Stajich J.E."/>
            <person name="Cuomo C.A."/>
        </authorList>
    </citation>
    <scope>NUCLEOTIDE SEQUENCE [LARGE SCALE GENOMIC DNA]</scope>
    <source>
        <strain evidence="1">CBS 291.66</strain>
    </source>
</reference>
<accession>A0AAD7V404</accession>
<evidence type="ECO:0000313" key="2">
    <source>
        <dbReference type="Proteomes" id="UP001234581"/>
    </source>
</evidence>
<sequence length="110" mass="12733">MAIYKTYKILQYASDKPGIYIMVEQSRMALFKTMDELSFVPVIVSDSRQLKDITLDTAIKAKDYLRERSPGVMPTTYKPPLSWLRSGFYELDIYNQQKEERGPVTAISNK</sequence>
<organism evidence="1 2">
    <name type="scientific">Lichtheimia ornata</name>
    <dbReference type="NCBI Taxonomy" id="688661"/>
    <lineage>
        <taxon>Eukaryota</taxon>
        <taxon>Fungi</taxon>
        <taxon>Fungi incertae sedis</taxon>
        <taxon>Mucoromycota</taxon>
        <taxon>Mucoromycotina</taxon>
        <taxon>Mucoromycetes</taxon>
        <taxon>Mucorales</taxon>
        <taxon>Lichtheimiaceae</taxon>
        <taxon>Lichtheimia</taxon>
    </lineage>
</organism>
<dbReference type="GeneID" id="83214491"/>
<comment type="caution">
    <text evidence="1">The sequence shown here is derived from an EMBL/GenBank/DDBJ whole genome shotgun (WGS) entry which is preliminary data.</text>
</comment>
<keyword evidence="2" id="KW-1185">Reference proteome</keyword>
<evidence type="ECO:0000313" key="1">
    <source>
        <dbReference type="EMBL" id="KAJ8657266.1"/>
    </source>
</evidence>
<dbReference type="EMBL" id="JARTCD010000033">
    <property type="protein sequence ID" value="KAJ8657266.1"/>
    <property type="molecule type" value="Genomic_DNA"/>
</dbReference>
<gene>
    <name evidence="1" type="ORF">O0I10_007082</name>
</gene>
<name>A0AAD7V404_9FUNG</name>
<dbReference type="AlphaFoldDB" id="A0AAD7V404"/>
<protein>
    <submittedName>
        <fullName evidence="1">Uncharacterized protein</fullName>
    </submittedName>
</protein>